<dbReference type="OrthoDB" id="514733at2759"/>
<dbReference type="EMBL" id="AGSI01000010">
    <property type="protein sequence ID" value="EIE22116.1"/>
    <property type="molecule type" value="Genomic_DNA"/>
</dbReference>
<protein>
    <submittedName>
        <fullName evidence="1">Uncharacterized protein</fullName>
    </submittedName>
</protein>
<dbReference type="eggNOG" id="KOG2275">
    <property type="taxonomic scope" value="Eukaryota"/>
</dbReference>
<dbReference type="STRING" id="574566.I0YUP7"/>
<organism evidence="1 2">
    <name type="scientific">Coccomyxa subellipsoidea (strain C-169)</name>
    <name type="common">Green microalga</name>
    <dbReference type="NCBI Taxonomy" id="574566"/>
    <lineage>
        <taxon>Eukaryota</taxon>
        <taxon>Viridiplantae</taxon>
        <taxon>Chlorophyta</taxon>
        <taxon>core chlorophytes</taxon>
        <taxon>Trebouxiophyceae</taxon>
        <taxon>Trebouxiophyceae incertae sedis</taxon>
        <taxon>Coccomyxaceae</taxon>
        <taxon>Coccomyxa</taxon>
        <taxon>Coccomyxa subellipsoidea</taxon>
    </lineage>
</organism>
<name>I0YUP7_COCSC</name>
<evidence type="ECO:0000313" key="2">
    <source>
        <dbReference type="Proteomes" id="UP000007264"/>
    </source>
</evidence>
<dbReference type="InterPro" id="IPR012674">
    <property type="entry name" value="Calycin"/>
</dbReference>
<reference evidence="1 2" key="1">
    <citation type="journal article" date="2012" name="Genome Biol.">
        <title>The genome of the polar eukaryotic microalga coccomyxa subellipsoidea reveals traits of cold adaptation.</title>
        <authorList>
            <person name="Blanc G."/>
            <person name="Agarkova I."/>
            <person name="Grimwood J."/>
            <person name="Kuo A."/>
            <person name="Brueggeman A."/>
            <person name="Dunigan D."/>
            <person name="Gurnon J."/>
            <person name="Ladunga I."/>
            <person name="Lindquist E."/>
            <person name="Lucas S."/>
            <person name="Pangilinan J."/>
            <person name="Proschold T."/>
            <person name="Salamov A."/>
            <person name="Schmutz J."/>
            <person name="Weeks D."/>
            <person name="Yamada T."/>
            <person name="Claverie J.M."/>
            <person name="Grigoriev I."/>
            <person name="Van Etten J."/>
            <person name="Lomsadze A."/>
            <person name="Borodovsky M."/>
        </authorList>
    </citation>
    <scope>NUCLEOTIDE SEQUENCE [LARGE SCALE GENOMIC DNA]</scope>
    <source>
        <strain evidence="1 2">C-169</strain>
    </source>
</reference>
<dbReference type="SUPFAM" id="SSF50814">
    <property type="entry name" value="Lipocalins"/>
    <property type="match status" value="1"/>
</dbReference>
<dbReference type="RefSeq" id="XP_005646660.1">
    <property type="nucleotide sequence ID" value="XM_005646603.1"/>
</dbReference>
<comment type="caution">
    <text evidence="1">The sequence shown here is derived from an EMBL/GenBank/DDBJ whole genome shotgun (WGS) entry which is preliminary data.</text>
</comment>
<gene>
    <name evidence="1" type="ORF">COCSUDRAFT_66465</name>
</gene>
<dbReference type="GeneID" id="17040102"/>
<evidence type="ECO:0000313" key="1">
    <source>
        <dbReference type="EMBL" id="EIE22116.1"/>
    </source>
</evidence>
<dbReference type="Proteomes" id="UP000007264">
    <property type="component" value="Unassembled WGS sequence"/>
</dbReference>
<keyword evidence="2" id="KW-1185">Reference proteome</keyword>
<sequence length="396" mass="42695">MHAGSPLSGLQGHRARLCSVIPLRHHCISSSHHQPFKLTYAKPQARNARDQRPAGRFVVKAEASAGSSIAAPQANTSTSKDWETFQKNASGEWEGITATFNAQGEALELPERFVPSAYREWEVHLFDWQSLCSMQVLGEEGLQYSLKRMMPTVGCEADAVAFTEEAQRGLSAAEVSRSGSTDWPAGLPWTADGSYALVPHEITAEESNVRLETCLVRPRTGPLDAQQRTRLVHHLRRQAETGEWQIDSVEVHHERFLAPYNGGAELAGCGGGMSAFAQKRPDSEKLAEAARRAGDGCGAVQLVREQSGGFARKSGNFSIERLLSAASEEGLVLASSVVTSVNSPDSNSISNGAPGLTLTIAVLHERREESIESVSAAVVSYLDGSLQEVSFASQSL</sequence>
<accession>I0YUP7</accession>
<proteinExistence type="predicted"/>
<dbReference type="KEGG" id="csl:COCSUDRAFT_66465"/>
<dbReference type="AlphaFoldDB" id="I0YUP7"/>